<accession>A0A9K3CRM8</accession>
<evidence type="ECO:0000313" key="1">
    <source>
        <dbReference type="EMBL" id="GIQ82044.1"/>
    </source>
</evidence>
<keyword evidence="2" id="KW-1185">Reference proteome</keyword>
<organism evidence="1 2">
    <name type="scientific">Kipferlia bialata</name>
    <dbReference type="NCBI Taxonomy" id="797122"/>
    <lineage>
        <taxon>Eukaryota</taxon>
        <taxon>Metamonada</taxon>
        <taxon>Carpediemonas-like organisms</taxon>
        <taxon>Kipferlia</taxon>
    </lineage>
</organism>
<feature type="non-terminal residue" evidence="1">
    <location>
        <position position="3425"/>
    </location>
</feature>
<proteinExistence type="predicted"/>
<dbReference type="EMBL" id="BDIP01000572">
    <property type="protein sequence ID" value="GIQ82044.1"/>
    <property type="molecule type" value="Genomic_DNA"/>
</dbReference>
<gene>
    <name evidence="1" type="ORF">KIPB_003117</name>
</gene>
<name>A0A9K3CRM8_9EUKA</name>
<evidence type="ECO:0000313" key="2">
    <source>
        <dbReference type="Proteomes" id="UP000265618"/>
    </source>
</evidence>
<sequence length="3425" mass="336087">SESDLANSTLNLGTIQADEINIGRGTTNVNVLGKATFDNAIIADDSLGVTDAIAISSSGVVLETKLDVLGVTSTFGSDTQSFLTVDHTGTVTVENADVVWTSNYPFDAHNIDPLEITTATITGTTVLEIDSPSGTFVNIATDTAGGGLVLGRDNLSVITANSLFDATKGLKTDEIYVTDGGLTIAAADDATTLTVGHSGTMAISMEGETIDLTGKLTATNGSSSLVLDPTSLDVVGSFGVTNSDTVSFVTKAQGTATVKAGTITLQEMDNASGDLGSSLVMNSGVTVTSADASTSYALTNSGHVFANDVTLSDNLTVDGDVTVNGDAVTATVGAITATVGGVTAQDAAISVSSTSNTGSCAVDIDGPALNVSLSASGGSASLDMDAANGDLSLASSTTMDLSTVDLTIGASASATLSAVTALEVVSTATVDIEAGTSLTIDAASVVIGDPLGTPVTATVDITSVAIAIDGTATVTTTTPVHAVVVDTSSTVSVGGTSVLAHTADGVDLTGTLDVSSDTTVSGLLTTTGGLTVTGSALSATSLTAAGIAANGQVTLSSTATGTSTVTMDGSVVGVSATTITLGDAGSTTTAAGTVSAGVVAVDTSLTVTDYLVADSDLVTIHKPVVGTDLQLDALSTALLLGTADSTNGVSISRTTATTSIKGLLDVSEATTMSGGLTVSSIGADAGALTLGAGTSTSVIVTPAMTTTASLTVGSDLTVSGTVYADAIQSTAADTDLSITSTKDLDIVAPGTVTVTSDTLSVGDSDSLVTAYTAEDGWSMTTVKDLEVDVLSLTLDADDSVSIVSKSTAVGASLNMGLGAVLSAGDATVTNAEVSLKSTTNNSALSSVTLDGDSVTISSTNSLQTGSLSFENGAATLTATGVTSLEGEDQLTLTSDLVSIDADTTLALDSVAITIGDASAPVTATVDVTSAAIKLTGSSTVTTATPVHAVNVDTSSTVSVGGTAILATTAAGVAVTGTLGVSSGTTVAGLLTTTGGLTVTGSTLSATALTSAGIAAGSASAGSANVSLASTTSNGASSVTLAGQNVSITSATKVAISTPTVTLGADAGSSVSTLGSFEAAEITAASLIVTDYLNVESDKVTIHKNVEGAGLSLDATSGNLSLGTDAASLDVHISHGAATTIVKGDATIIGALATNTIDATSTDSALIIGAEDATNTLQLATLTVNKVAGTITAADDTIVATDKALTVTSINSHTSSGMVVTSDVGVDVIAKTGSVTLKDDSSNSFGFTYVNPNWELVTSQSVALECDCESHTVTAGKSFSVFDTDSSEDALLKVTGSGVTITPAMTTVQGLTAGASALDSLSVSGATTLSSTLSVSNIGAVGLLTLGTASSPATTGVTIVPALTVSSTMDVSGAVTADVSVATPLVTTTSIVVDSVAGKAGDVVTVNDALSVTGDVTVGGNLISATDLSVVIAGTDTFILGAEKFTVPVPTEVAGGVTSTSLTVTSALSVTSSAATLSVPLVGSAVSIYGTGSLSLGTNASSGPVNVSQAGVATTVLGSLLVTEATTLSSTLSVSTIGASGVLTIGTTATTGVTINKNTTLSEKLNVAKDLTVDGSLLVDTLSAGADALTLSSTDSISMVSDIVNLGSAGDLVVSLESSPSVHWNIATVKDLEVDVASLALNVDAASGYTLGVNDVDMLTLDVSSFEVSSAAAVLPDTTIPALTVTELTSGNDSITLSKDLDVSNGFTISSTAAVLKVASNYVEVTGDLKASSGSVTASTGLYAPTITSNTATLVVGDAGTAISLAGTVTTTGTFEVGTNLTVPGVLTVPTIESDANVSITPNSGGTITLATDILNVGVTDTLSVVNASDKWTITTDDPLVVDGKSFTANVADSQGYTLKVNSSKMVEVDATDFTVSTTEATLPNTAIPTLTVDSITTADASNKITLQKSLSVSDGFSIASSAASLTMTSTGATIAGAAGLKVEKLSSTSGLSVTGTVEFSGAVSAYGGINGDSGDALILRSYSDAASASELKLSYDGTTHLMKTTKPLEISATSLAVTSAMSCTGTLTVASLLSSSDLSVSVGGTADMIVVSASNGLTVAGDITATDSTVTAASVSTASVASGTDLAIAGTNVSVTGSITLDGDVDATSDLDVGGNLTAVGTASVGSLTVSGATVLSGAFTVPTIGASGVLTLGASGTTSITINKATTLSNTLTVSGALVASTTIAATTSVSTPKLMTSGDMTIDASGNDVSIVSSSVTLSGSLEKSTDLTVAIGSAQVKNYIMGLALYTVPVPMTVTGEVSATSVSASGAVSGASLTVATINSVDSSVLAINASTLTMTAATNIVGNVGVTGTLTLSDTLTVNSGATVTGSLAVDTITATSLSLTSDTLNFGTSSDLSLVKAASEWTLSTSLNLAVSAAKEEHTVNETTGTFSVLVGASEKFAVNKSSTTIAALDVTGDTTIGGSLKVSDVWADGEMTIGGDASSGTVTIDPATVTSSSLTVKGALIAETTVGATTSVTTPTLYGTSNNLAITASTGVTVTAATLTLTGNIAKASGSLGFTVAGGAYTMAAGALTVPGTITASSGAITAKSLVSASLTTSDDTLTLTGGSNVSLVGDVTIPGKSLTVGTTLDVTGAATVGSLVSPSVTTAAALTLTGTSVVVAADTLNVGSSNTLGFAHADSAWSLSTTDALSVKASGYTFNVADDEMMVLTGAALTVSSTTTTLQAATINNGLTVGSITNSDAISVTATNTITLDSNTLAVTGNITKSSSLGITIGAGGSYTVAETLLTVPGGITASSGTVTAQSLKSASLSTTGSILSLSSAGTISLGQPVTTTEGLTVGSTLDVTTALTVGTTLGVTGVATVGSLTTSALTSDAALTLTGTSTAIVSDTLTLGDSSTAKLEVAHDASTWSVDTNDEALTIDSGALTVDATGYSLKVSGSQKMLLNASAFTISSTKTTLLETSITNGLTVDSITSSNDSITLSKPLDVPNTFVIESTGGSQLAVTSSGVTLSGDLTVDTIKTSETLAVEASMSVTKDVTVAGDVFVTGNVSSPADGGTLDFKVKSASDAFASLQLTHEAASSTLFMETTAGLEIGASSGVTIANALTCSAGVTVASITAASSLDVDVGGVDSVVSLNSSTLSLKGTLNATTAVIAPSITATTLASTSGTLGINATTLTLTASTAMVGNVSITGTLSCSGQITASQLNHGTQLTISGSSTTLMLNDASGLVMTHSSDTLTFAKGEEWLGSTASALKLESTGSTLDLAASAAVTITGTSLTVPSTLYSPDTSLGIYVSGSTLAGKFYRESNNNRLVMGASDSEIEKSILEAGLASVSSVSSPFAPGYAETVVALGSSWSNGSSYYDVGVDVVHENTSSVHSSIQIVVQYMCYASGWKTSVFKPYTVTTSSSYWRLSSGNLRYYGTYLDQSTMSGYACSTSYPVVFKIQAFASNPVTDTLRFIAS</sequence>
<protein>
    <submittedName>
        <fullName evidence="1">Uncharacterized protein</fullName>
    </submittedName>
</protein>
<dbReference type="Proteomes" id="UP000265618">
    <property type="component" value="Unassembled WGS sequence"/>
</dbReference>
<reference evidence="1 2" key="1">
    <citation type="journal article" date="2018" name="PLoS ONE">
        <title>The draft genome of Kipferlia bialata reveals reductive genome evolution in fornicate parasites.</title>
        <authorList>
            <person name="Tanifuji G."/>
            <person name="Takabayashi S."/>
            <person name="Kume K."/>
            <person name="Takagi M."/>
            <person name="Nakayama T."/>
            <person name="Kamikawa R."/>
            <person name="Inagaki Y."/>
            <person name="Hashimoto T."/>
        </authorList>
    </citation>
    <scope>NUCLEOTIDE SEQUENCE [LARGE SCALE GENOMIC DNA]</scope>
    <source>
        <strain evidence="1">NY0173</strain>
    </source>
</reference>
<comment type="caution">
    <text evidence="1">The sequence shown here is derived from an EMBL/GenBank/DDBJ whole genome shotgun (WGS) entry which is preliminary data.</text>
</comment>